<reference evidence="1 2" key="1">
    <citation type="submission" date="2019-03" db="EMBL/GenBank/DDBJ databases">
        <title>First draft genome of Liparis tanakae, snailfish: a comprehensive survey of snailfish specific genes.</title>
        <authorList>
            <person name="Kim W."/>
            <person name="Song I."/>
            <person name="Jeong J.-H."/>
            <person name="Kim D."/>
            <person name="Kim S."/>
            <person name="Ryu S."/>
            <person name="Song J.Y."/>
            <person name="Lee S.K."/>
        </authorList>
    </citation>
    <scope>NUCLEOTIDE SEQUENCE [LARGE SCALE GENOMIC DNA]</scope>
    <source>
        <tissue evidence="1">Muscle</tissue>
    </source>
</reference>
<evidence type="ECO:0000313" key="1">
    <source>
        <dbReference type="EMBL" id="TNN76629.1"/>
    </source>
</evidence>
<dbReference type="OrthoDB" id="10647802at2759"/>
<dbReference type="Proteomes" id="UP000314294">
    <property type="component" value="Unassembled WGS sequence"/>
</dbReference>
<comment type="caution">
    <text evidence="1">The sequence shown here is derived from an EMBL/GenBank/DDBJ whole genome shotgun (WGS) entry which is preliminary data.</text>
</comment>
<evidence type="ECO:0000313" key="2">
    <source>
        <dbReference type="Proteomes" id="UP000314294"/>
    </source>
</evidence>
<name>A0A4Z2IF18_9TELE</name>
<dbReference type="AlphaFoldDB" id="A0A4Z2IF18"/>
<organism evidence="1 2">
    <name type="scientific">Liparis tanakae</name>
    <name type="common">Tanaka's snailfish</name>
    <dbReference type="NCBI Taxonomy" id="230148"/>
    <lineage>
        <taxon>Eukaryota</taxon>
        <taxon>Metazoa</taxon>
        <taxon>Chordata</taxon>
        <taxon>Craniata</taxon>
        <taxon>Vertebrata</taxon>
        <taxon>Euteleostomi</taxon>
        <taxon>Actinopterygii</taxon>
        <taxon>Neopterygii</taxon>
        <taxon>Teleostei</taxon>
        <taxon>Neoteleostei</taxon>
        <taxon>Acanthomorphata</taxon>
        <taxon>Eupercaria</taxon>
        <taxon>Perciformes</taxon>
        <taxon>Cottioidei</taxon>
        <taxon>Cottales</taxon>
        <taxon>Liparidae</taxon>
        <taxon>Liparis</taxon>
    </lineage>
</organism>
<gene>
    <name evidence="1" type="ORF">EYF80_013081</name>
</gene>
<dbReference type="EMBL" id="SRLO01000091">
    <property type="protein sequence ID" value="TNN76629.1"/>
    <property type="molecule type" value="Genomic_DNA"/>
</dbReference>
<protein>
    <submittedName>
        <fullName evidence="1">Uncharacterized protein</fullName>
    </submittedName>
</protein>
<proteinExistence type="predicted"/>
<accession>A0A4Z2IF18</accession>
<keyword evidence="2" id="KW-1185">Reference proteome</keyword>
<sequence length="111" mass="12117">MGEEGKVLQAILSSATVTELVDGERHEALDLILSRVPVSERCSAWNMGELGSVRSGPEEGCLSISSLPRLEHHHLRHPSISGLEMYTPRSGASLSLFTSELEQWAMLWCGA</sequence>